<dbReference type="AlphaFoldDB" id="A0A246G6S4"/>
<proteinExistence type="predicted"/>
<dbReference type="EMBL" id="MTCY01000145">
    <property type="protein sequence ID" value="OWP73930.1"/>
    <property type="molecule type" value="Genomic_DNA"/>
</dbReference>
<protein>
    <submittedName>
        <fullName evidence="1">Uncharacterized protein</fullName>
    </submittedName>
</protein>
<evidence type="ECO:0000313" key="1">
    <source>
        <dbReference type="EMBL" id="OWP73930.1"/>
    </source>
</evidence>
<gene>
    <name evidence="1" type="ORF">BWK62_15520</name>
</gene>
<comment type="caution">
    <text evidence="1">The sequence shown here is derived from an EMBL/GenBank/DDBJ whole genome shotgun (WGS) entry which is preliminary data.</text>
</comment>
<reference evidence="1 2" key="1">
    <citation type="journal article" date="2017" name="Infect. Genet. Evol.">
        <title>Comparative genome analysis of fish pathogen Flavobacterium columnare reveals extensive sequence diversity within the species.</title>
        <authorList>
            <person name="Kayansamruaj P."/>
            <person name="Dong H.T."/>
            <person name="Hirono I."/>
            <person name="Kondo H."/>
            <person name="Senapin S."/>
            <person name="Rodkhum C."/>
        </authorList>
    </citation>
    <scope>NUCLEOTIDE SEQUENCE [LARGE SCALE GENOMIC DNA]</scope>
    <source>
        <strain evidence="1 2">1214</strain>
    </source>
</reference>
<sequence>MCKSARTGDAVKVYDYYNTVDIEYIVKDKNNKVLTRKIVKNDSETLSHSGVSPITPEAWLILNDRIDDIP</sequence>
<organism evidence="1 2">
    <name type="scientific">Flavobacterium columnare</name>
    <dbReference type="NCBI Taxonomy" id="996"/>
    <lineage>
        <taxon>Bacteria</taxon>
        <taxon>Pseudomonadati</taxon>
        <taxon>Bacteroidota</taxon>
        <taxon>Flavobacteriia</taxon>
        <taxon>Flavobacteriales</taxon>
        <taxon>Flavobacteriaceae</taxon>
        <taxon>Flavobacterium</taxon>
    </lineage>
</organism>
<evidence type="ECO:0000313" key="2">
    <source>
        <dbReference type="Proteomes" id="UP000198034"/>
    </source>
</evidence>
<feature type="non-terminal residue" evidence="1">
    <location>
        <position position="70"/>
    </location>
</feature>
<dbReference type="Proteomes" id="UP000198034">
    <property type="component" value="Unassembled WGS sequence"/>
</dbReference>
<name>A0A246G6S4_9FLAO</name>
<accession>A0A246G6S4</accession>